<name>A0ABZ0HYB1_9GAMM</name>
<accession>A0ABZ0HYB1</accession>
<evidence type="ECO:0000313" key="1">
    <source>
        <dbReference type="EMBL" id="WOJ92229.1"/>
    </source>
</evidence>
<proteinExistence type="predicted"/>
<sequence>MFSHRICFKSATSGAKFEITQDFDDPIIDDYRRMLIANDIHVVGTKNIIAA</sequence>
<dbReference type="EMBL" id="CP136864">
    <property type="protein sequence ID" value="WOJ92229.1"/>
    <property type="molecule type" value="Genomic_DNA"/>
</dbReference>
<evidence type="ECO:0000313" key="2">
    <source>
        <dbReference type="Proteomes" id="UP001626537"/>
    </source>
</evidence>
<reference evidence="1 2" key="1">
    <citation type="submission" date="2023-10" db="EMBL/GenBank/DDBJ databases">
        <title>Two novel species belonging to the OM43/NOR5 clade.</title>
        <authorList>
            <person name="Park M."/>
        </authorList>
    </citation>
    <scope>NUCLEOTIDE SEQUENCE [LARGE SCALE GENOMIC DNA]</scope>
    <source>
        <strain evidence="1 2">IMCC43200</strain>
    </source>
</reference>
<dbReference type="Proteomes" id="UP001626537">
    <property type="component" value="Chromosome"/>
</dbReference>
<organism evidence="1 2">
    <name type="scientific">Congregibacter variabilis</name>
    <dbReference type="NCBI Taxonomy" id="3081200"/>
    <lineage>
        <taxon>Bacteria</taxon>
        <taxon>Pseudomonadati</taxon>
        <taxon>Pseudomonadota</taxon>
        <taxon>Gammaproteobacteria</taxon>
        <taxon>Cellvibrionales</taxon>
        <taxon>Halieaceae</taxon>
        <taxon>Congregibacter</taxon>
    </lineage>
</organism>
<gene>
    <name evidence="1" type="ORF">R0135_10565</name>
</gene>
<keyword evidence="2" id="KW-1185">Reference proteome</keyword>
<protein>
    <submittedName>
        <fullName evidence="1">Uncharacterized protein</fullName>
    </submittedName>
</protein>
<dbReference type="RefSeq" id="WP_407346811.1">
    <property type="nucleotide sequence ID" value="NZ_CP136864.1"/>
</dbReference>